<evidence type="ECO:0000313" key="2">
    <source>
        <dbReference type="EMBL" id="MFD1889553.1"/>
    </source>
</evidence>
<dbReference type="PANTHER" id="PTHR34595:SF7">
    <property type="entry name" value="SLL1039 PROTEIN"/>
    <property type="match status" value="1"/>
</dbReference>
<feature type="domain" description="DUF403" evidence="1">
    <location>
        <begin position="1"/>
        <end position="301"/>
    </location>
</feature>
<dbReference type="PANTHER" id="PTHR34595">
    <property type="entry name" value="BLR5612 PROTEIN"/>
    <property type="match status" value="1"/>
</dbReference>
<sequence length="314" mass="34906">MLSRIAENLFWIGRYLERAEDTCRILDVHIQQMVEDPTADEYLTALGLLGVMGIDASEAIRENRVTQKYVLAQLCYDPQTVSSIVYALGGARESARRARETVSVEMWEGINTTYLEATGHRFRLIRPTSALKQVRERCATISGIADQTMVHDEGWQFLRLGRSLERADMTARLVASAALNPSSTVAWSNALRACGAHHAFIRNYGGDEVDVTAAEFLLLDRLFPRSVVHSLGIALEALTELDRAEVARSTITDRASLLAGRARAELEFQTADSLLTDLPARMELVQVACRQISEAVTKRYFEVSDVAEWQGGQA</sequence>
<accession>A0ABW4RVB2</accession>
<evidence type="ECO:0000313" key="3">
    <source>
        <dbReference type="Proteomes" id="UP001597326"/>
    </source>
</evidence>
<dbReference type="RefSeq" id="WP_343872587.1">
    <property type="nucleotide sequence ID" value="NZ_BAAAIX010000009.1"/>
</dbReference>
<keyword evidence="3" id="KW-1185">Reference proteome</keyword>
<dbReference type="InterPro" id="IPR051680">
    <property type="entry name" value="ATP-dep_Glu-Cys_Ligase-2"/>
</dbReference>
<evidence type="ECO:0000259" key="1">
    <source>
        <dbReference type="Pfam" id="PF04168"/>
    </source>
</evidence>
<reference evidence="3" key="1">
    <citation type="journal article" date="2019" name="Int. J. Syst. Evol. Microbiol.">
        <title>The Global Catalogue of Microorganisms (GCM) 10K type strain sequencing project: providing services to taxonomists for standard genome sequencing and annotation.</title>
        <authorList>
            <consortium name="The Broad Institute Genomics Platform"/>
            <consortium name="The Broad Institute Genome Sequencing Center for Infectious Disease"/>
            <person name="Wu L."/>
            <person name="Ma J."/>
        </authorList>
    </citation>
    <scope>NUCLEOTIDE SEQUENCE [LARGE SCALE GENOMIC DNA]</scope>
    <source>
        <strain evidence="3">CAIM 431</strain>
    </source>
</reference>
<dbReference type="Pfam" id="PF04168">
    <property type="entry name" value="Alpha-E"/>
    <property type="match status" value="1"/>
</dbReference>
<dbReference type="Proteomes" id="UP001597326">
    <property type="component" value="Unassembled WGS sequence"/>
</dbReference>
<proteinExistence type="predicted"/>
<name>A0ABW4RVB2_9ACTN</name>
<comment type="caution">
    <text evidence="2">The sequence shown here is derived from an EMBL/GenBank/DDBJ whole genome shotgun (WGS) entry which is preliminary data.</text>
</comment>
<protein>
    <submittedName>
        <fullName evidence="2">Alpha-E domain-containing protein</fullName>
    </submittedName>
</protein>
<dbReference type="EMBL" id="JBHUFZ010000011">
    <property type="protein sequence ID" value="MFD1889553.1"/>
    <property type="molecule type" value="Genomic_DNA"/>
</dbReference>
<organism evidence="2 3">
    <name type="scientific">Luteococcus peritonei</name>
    <dbReference type="NCBI Taxonomy" id="88874"/>
    <lineage>
        <taxon>Bacteria</taxon>
        <taxon>Bacillati</taxon>
        <taxon>Actinomycetota</taxon>
        <taxon>Actinomycetes</taxon>
        <taxon>Propionibacteriales</taxon>
        <taxon>Propionibacteriaceae</taxon>
        <taxon>Luteococcus</taxon>
    </lineage>
</organism>
<dbReference type="InterPro" id="IPR007296">
    <property type="entry name" value="DUF403"/>
</dbReference>
<gene>
    <name evidence="2" type="ORF">ACFSCS_05025</name>
</gene>